<feature type="compositionally biased region" description="Pro residues" evidence="2">
    <location>
        <begin position="170"/>
        <end position="187"/>
    </location>
</feature>
<dbReference type="Proteomes" id="UP000749559">
    <property type="component" value="Unassembled WGS sequence"/>
</dbReference>
<name>A0A8S4PM84_OWEFU</name>
<proteinExistence type="predicted"/>
<reference evidence="3" key="1">
    <citation type="submission" date="2022-03" db="EMBL/GenBank/DDBJ databases">
        <authorList>
            <person name="Martin C."/>
        </authorList>
    </citation>
    <scope>NUCLEOTIDE SEQUENCE</scope>
</reference>
<gene>
    <name evidence="3" type="ORF">OFUS_LOCUS19854</name>
</gene>
<accession>A0A8S4PM84</accession>
<evidence type="ECO:0008006" key="5">
    <source>
        <dbReference type="Google" id="ProtNLM"/>
    </source>
</evidence>
<dbReference type="InterPro" id="IPR036514">
    <property type="entry name" value="SGNH_hydro_sf"/>
</dbReference>
<comment type="caution">
    <text evidence="3">The sequence shown here is derived from an EMBL/GenBank/DDBJ whole genome shotgun (WGS) entry which is preliminary data.</text>
</comment>
<keyword evidence="4" id="KW-1185">Reference proteome</keyword>
<dbReference type="Gene3D" id="3.40.50.1110">
    <property type="entry name" value="SGNH hydrolase"/>
    <property type="match status" value="1"/>
</dbReference>
<evidence type="ECO:0000256" key="1">
    <source>
        <dbReference type="SAM" id="Coils"/>
    </source>
</evidence>
<feature type="non-terminal residue" evidence="3">
    <location>
        <position position="1"/>
    </location>
</feature>
<dbReference type="AlphaFoldDB" id="A0A8S4PM84"/>
<sequence length="404" mass="45846">ENKKLRTRIISLEKRLEEESIEHSQHITQLNAKLQDLHYRLQSADKKKEDEIQMPKQLHEQETRDLASKLECYESNEKWQITTIQGLKADLATQHRKNVALIERFQQMGCHDFDQSLPQSMSPPTISQKGQTTSKTSIPKRFVNKNPATKRFPTHDNEGISASTAKRPVTQPPNRPPKVPSRSPPKPSPRKYINSSKQLPTTVHIMYSSNGKKLSGMMHNRSKGKNMKVTSSVYSGANIEDATRIIQQGDIGKSTDHKFLGFGTNNVKVDSAQTITYELKNLAITAQNQHPTSKITLCGLHHRADHPNPQEVKQMNMKIDQVNREMESFATKKGFHFININRINDSTSLDPNMNVLYNDKLHFNFTGRTRLVDAMLSIINSTHNSYAEAVSMGNSRKSRTGLKL</sequence>
<evidence type="ECO:0000313" key="3">
    <source>
        <dbReference type="EMBL" id="CAH1795292.1"/>
    </source>
</evidence>
<keyword evidence="1" id="KW-0175">Coiled coil</keyword>
<feature type="region of interest" description="Disordered" evidence="2">
    <location>
        <begin position="115"/>
        <end position="199"/>
    </location>
</feature>
<feature type="compositionally biased region" description="Polar residues" evidence="2">
    <location>
        <begin position="116"/>
        <end position="137"/>
    </location>
</feature>
<organism evidence="3 4">
    <name type="scientific">Owenia fusiformis</name>
    <name type="common">Polychaete worm</name>
    <dbReference type="NCBI Taxonomy" id="6347"/>
    <lineage>
        <taxon>Eukaryota</taxon>
        <taxon>Metazoa</taxon>
        <taxon>Spiralia</taxon>
        <taxon>Lophotrochozoa</taxon>
        <taxon>Annelida</taxon>
        <taxon>Polychaeta</taxon>
        <taxon>Sedentaria</taxon>
        <taxon>Canalipalpata</taxon>
        <taxon>Sabellida</taxon>
        <taxon>Oweniida</taxon>
        <taxon>Oweniidae</taxon>
        <taxon>Owenia</taxon>
    </lineage>
</organism>
<protein>
    <recommendedName>
        <fullName evidence="5">SGNH hydrolase-type esterase domain-containing protein</fullName>
    </recommendedName>
</protein>
<evidence type="ECO:0000313" key="4">
    <source>
        <dbReference type="Proteomes" id="UP000749559"/>
    </source>
</evidence>
<evidence type="ECO:0000256" key="2">
    <source>
        <dbReference type="SAM" id="MobiDB-lite"/>
    </source>
</evidence>
<dbReference type="EMBL" id="CAIIXF020000009">
    <property type="protein sequence ID" value="CAH1795292.1"/>
    <property type="molecule type" value="Genomic_DNA"/>
</dbReference>
<dbReference type="OrthoDB" id="6126005at2759"/>
<feature type="coiled-coil region" evidence="1">
    <location>
        <begin position="2"/>
        <end position="47"/>
    </location>
</feature>
<dbReference type="SUPFAM" id="SSF52266">
    <property type="entry name" value="SGNH hydrolase"/>
    <property type="match status" value="1"/>
</dbReference>